<feature type="compositionally biased region" description="Polar residues" evidence="1">
    <location>
        <begin position="193"/>
        <end position="244"/>
    </location>
</feature>
<accession>A0AB40DF41</accession>
<feature type="region of interest" description="Disordered" evidence="1">
    <location>
        <begin position="1"/>
        <end position="314"/>
    </location>
</feature>
<evidence type="ECO:0000259" key="2">
    <source>
        <dbReference type="PROSITE" id="PS50097"/>
    </source>
</evidence>
<proteinExistence type="predicted"/>
<dbReference type="PROSITE" id="PS50097">
    <property type="entry name" value="BTB"/>
    <property type="match status" value="1"/>
</dbReference>
<feature type="compositionally biased region" description="Low complexity" evidence="1">
    <location>
        <begin position="123"/>
        <end position="132"/>
    </location>
</feature>
<dbReference type="InterPro" id="IPR000210">
    <property type="entry name" value="BTB/POZ_dom"/>
</dbReference>
<feature type="compositionally biased region" description="Polar residues" evidence="1">
    <location>
        <begin position="69"/>
        <end position="92"/>
    </location>
</feature>
<dbReference type="Gene3D" id="3.30.710.10">
    <property type="entry name" value="Potassium Channel Kv1.1, Chain A"/>
    <property type="match status" value="1"/>
</dbReference>
<evidence type="ECO:0000256" key="1">
    <source>
        <dbReference type="SAM" id="MobiDB-lite"/>
    </source>
</evidence>
<dbReference type="RefSeq" id="XP_065722919.2">
    <property type="nucleotide sequence ID" value="XM_065866847.2"/>
</dbReference>
<feature type="compositionally biased region" description="Polar residues" evidence="1">
    <location>
        <begin position="14"/>
        <end position="24"/>
    </location>
</feature>
<feature type="compositionally biased region" description="Basic and acidic residues" evidence="1">
    <location>
        <begin position="34"/>
        <end position="68"/>
    </location>
</feature>
<feature type="compositionally biased region" description="Low complexity" evidence="1">
    <location>
        <begin position="290"/>
        <end position="301"/>
    </location>
</feature>
<dbReference type="SMART" id="SM00225">
    <property type="entry name" value="BTB"/>
    <property type="match status" value="1"/>
</dbReference>
<dbReference type="GeneID" id="108020164"/>
<feature type="compositionally biased region" description="Basic and acidic residues" evidence="1">
    <location>
        <begin position="304"/>
        <end position="314"/>
    </location>
</feature>
<reference evidence="4" key="1">
    <citation type="submission" date="2025-08" db="UniProtKB">
        <authorList>
            <consortium name="RefSeq"/>
        </authorList>
    </citation>
    <scope>IDENTIFICATION</scope>
</reference>
<dbReference type="AlphaFoldDB" id="A0AB40DF41"/>
<feature type="compositionally biased region" description="Basic and acidic residues" evidence="1">
    <location>
        <begin position="153"/>
        <end position="168"/>
    </location>
</feature>
<dbReference type="InterPro" id="IPR011333">
    <property type="entry name" value="SKP1/BTB/POZ_sf"/>
</dbReference>
<dbReference type="Proteomes" id="UP001652628">
    <property type="component" value="Chromosome 3"/>
</dbReference>
<dbReference type="SUPFAM" id="SSF54695">
    <property type="entry name" value="POZ domain"/>
    <property type="match status" value="1"/>
</dbReference>
<feature type="domain" description="BTB" evidence="2">
    <location>
        <begin position="342"/>
        <end position="407"/>
    </location>
</feature>
<sequence length="553" mass="61141">MSDSGEEGPGAKRQGSTRNKSSPVSIDWEDEEEAVARDTVEDLVDHSSGKGSTLKERDTVQDSVDHSTGKGSTVTSNNTVQDSVALSSGKSSTSKERDIVQDSVALSSGKSSTSKERDNVQDSVNNSSGKSSTSKERNTVQDSVDNSSGKSSSSKERNTIQDSVDRSSGKSGTVRNTVQDSVDYFVEKGNAVTPRNTAQDSINYSPENRSAVTPRNTVQDSINYSPENRSAVTPRNTVQDSINYSPRKGSILKVPEDEDVPVSEESSPERVSLGDDLPGPRTTIASNVESGTASDDSGAASRKPSQDEDIRSTSKTRRLEYFRSGVDADCQVHVLSTCPASNDPVASVCYKKFGCHRIFLATASDKLEQDVYQNKQWNGVLQINGVSPESVEIFLEFIYTFEVTSPLVQLNLVGDIFILSCAYNMPELLRSFSEKLKQQEWPLDGIFPAFDLAFRHNLTDLERICMEKILEKGEILTRERSLMDLQMYALNYVIQHWLVAELVSQDDLINILKQYQEINEITFANTQKFPHFTKIIKYFPSVLLDAEGFINQY</sequence>
<protein>
    <submittedName>
        <fullName evidence="4">Dentin sialophosphoprotein</fullName>
    </submittedName>
</protein>
<organism evidence="3 4">
    <name type="scientific">Drosophila suzukii</name>
    <name type="common">Spotted-wing drosophila fruit fly</name>
    <dbReference type="NCBI Taxonomy" id="28584"/>
    <lineage>
        <taxon>Eukaryota</taxon>
        <taxon>Metazoa</taxon>
        <taxon>Ecdysozoa</taxon>
        <taxon>Arthropoda</taxon>
        <taxon>Hexapoda</taxon>
        <taxon>Insecta</taxon>
        <taxon>Pterygota</taxon>
        <taxon>Neoptera</taxon>
        <taxon>Endopterygota</taxon>
        <taxon>Diptera</taxon>
        <taxon>Brachycera</taxon>
        <taxon>Muscomorpha</taxon>
        <taxon>Ephydroidea</taxon>
        <taxon>Drosophilidae</taxon>
        <taxon>Drosophila</taxon>
        <taxon>Sophophora</taxon>
    </lineage>
</organism>
<evidence type="ECO:0000313" key="4">
    <source>
        <dbReference type="RefSeq" id="XP_065722919.2"/>
    </source>
</evidence>
<dbReference type="CDD" id="cd18186">
    <property type="entry name" value="BTB_POZ_ZBTB_KLHL-like"/>
    <property type="match status" value="1"/>
</dbReference>
<name>A0AB40DF41_DROSZ</name>
<keyword evidence="3" id="KW-1185">Reference proteome</keyword>
<dbReference type="Pfam" id="PF00651">
    <property type="entry name" value="BTB"/>
    <property type="match status" value="1"/>
</dbReference>
<gene>
    <name evidence="4" type="primary">LOC108020164</name>
</gene>
<evidence type="ECO:0000313" key="3">
    <source>
        <dbReference type="Proteomes" id="UP001652628"/>
    </source>
</evidence>
<feature type="compositionally biased region" description="Polar residues" evidence="1">
    <location>
        <begin position="169"/>
        <end position="180"/>
    </location>
</feature>